<dbReference type="SUPFAM" id="SSF53383">
    <property type="entry name" value="PLP-dependent transferases"/>
    <property type="match status" value="1"/>
</dbReference>
<dbReference type="InterPro" id="IPR000653">
    <property type="entry name" value="DegT/StrS_aminotransferase"/>
</dbReference>
<keyword evidence="6" id="KW-0032">Aminotransferase</keyword>
<feature type="active site" description="Proton acceptor" evidence="3">
    <location>
        <position position="189"/>
    </location>
</feature>
<dbReference type="AlphaFoldDB" id="A0A5P8NY41"/>
<evidence type="ECO:0000313" key="7">
    <source>
        <dbReference type="Proteomes" id="UP000326944"/>
    </source>
</evidence>
<keyword evidence="6" id="KW-0808">Transferase</keyword>
<dbReference type="PANTHER" id="PTHR30244:SF36">
    <property type="entry name" value="3-OXO-GLUCOSE-6-PHOSPHATE:GLUTAMATE AMINOTRANSFERASE"/>
    <property type="match status" value="1"/>
</dbReference>
<reference evidence="6 7" key="1">
    <citation type="submission" date="2019-09" db="EMBL/GenBank/DDBJ databases">
        <title>Sulfurimonas gotlandica sp. nov., a chemoautotrophic and psychrotolerant epsilonproteobacterium isolated from a pelagic redoxcline, and an emended description of the genus Sulfurimonas.</title>
        <authorList>
            <person name="Wang S."/>
            <person name="Jiang L."/>
            <person name="Shao S."/>
        </authorList>
    </citation>
    <scope>NUCLEOTIDE SEQUENCE [LARGE SCALE GENOMIC DNA]</scope>
    <source>
        <strain evidence="6 7">GYSZ_1</strain>
    </source>
</reference>
<proteinExistence type="inferred from homology"/>
<sequence>MINKFKVPYIDLPKQYKFYEDDLKEIFHNTAKSGQFILREEVSKLEKKISEFLNVKYAVGVNSGTDALFLSLIANGIKKGDEVITVSHTFIATISTIVHTGASPVLVDIQDDGNINPSLIKQAITDKTKAIVIVHMNGRVCDMDEILNIINEHNLLLIEDAAQSFGASYKNKFAGNFGICGAFSFHPMKVFGCMGDGGLITTNDEYIYNKLLLLRNHGQKTKSDLVLYGYNSRLDNLQAAFLLYRLDVLENELNKRINVAKTYINKLSKITEIKLPSFDTQNRRDIFSSFVIQAEKRDELQKYLLDKSIEVAVHWNTPNHKQKRLDLDHFTLNKTEEYSKNILSLPIHPFLTIEQIDFVIEKIIEFYEKS</sequence>
<gene>
    <name evidence="6" type="ORF">FJR48_00880</name>
</gene>
<evidence type="ECO:0000256" key="2">
    <source>
        <dbReference type="ARBA" id="ARBA00037999"/>
    </source>
</evidence>
<dbReference type="EMBL" id="CP043617">
    <property type="protein sequence ID" value="QFR48355.1"/>
    <property type="molecule type" value="Genomic_DNA"/>
</dbReference>
<dbReference type="OrthoDB" id="9766188at2"/>
<name>A0A5P8NY41_9BACT</name>
<dbReference type="GO" id="GO:0008483">
    <property type="term" value="F:transaminase activity"/>
    <property type="evidence" value="ECO:0007669"/>
    <property type="project" value="UniProtKB-KW"/>
</dbReference>
<evidence type="ECO:0000256" key="4">
    <source>
        <dbReference type="PIRSR" id="PIRSR000390-2"/>
    </source>
</evidence>
<evidence type="ECO:0000313" key="6">
    <source>
        <dbReference type="EMBL" id="QFR48355.1"/>
    </source>
</evidence>
<dbReference type="Gene3D" id="3.90.1150.10">
    <property type="entry name" value="Aspartate Aminotransferase, domain 1"/>
    <property type="match status" value="1"/>
</dbReference>
<dbReference type="PANTHER" id="PTHR30244">
    <property type="entry name" value="TRANSAMINASE"/>
    <property type="match status" value="1"/>
</dbReference>
<dbReference type="PIRSF" id="PIRSF000390">
    <property type="entry name" value="PLP_StrS"/>
    <property type="match status" value="1"/>
</dbReference>
<dbReference type="InterPro" id="IPR015422">
    <property type="entry name" value="PyrdxlP-dep_Trfase_small"/>
</dbReference>
<keyword evidence="1 4" id="KW-0663">Pyridoxal phosphate</keyword>
<accession>A0A5P8NY41</accession>
<evidence type="ECO:0000256" key="1">
    <source>
        <dbReference type="ARBA" id="ARBA00022898"/>
    </source>
</evidence>
<dbReference type="Gene3D" id="3.40.640.10">
    <property type="entry name" value="Type I PLP-dependent aspartate aminotransferase-like (Major domain)"/>
    <property type="match status" value="1"/>
</dbReference>
<feature type="modified residue" description="N6-(pyridoxal phosphate)lysine" evidence="4">
    <location>
        <position position="189"/>
    </location>
</feature>
<dbReference type="InterPro" id="IPR015421">
    <property type="entry name" value="PyrdxlP-dep_Trfase_major"/>
</dbReference>
<comment type="similarity">
    <text evidence="2 5">Belongs to the DegT/DnrJ/EryC1 family.</text>
</comment>
<dbReference type="GO" id="GO:0000271">
    <property type="term" value="P:polysaccharide biosynthetic process"/>
    <property type="evidence" value="ECO:0007669"/>
    <property type="project" value="TreeGrafter"/>
</dbReference>
<dbReference type="InterPro" id="IPR015424">
    <property type="entry name" value="PyrdxlP-dep_Trfase"/>
</dbReference>
<evidence type="ECO:0000256" key="3">
    <source>
        <dbReference type="PIRSR" id="PIRSR000390-1"/>
    </source>
</evidence>
<protein>
    <submittedName>
        <fullName evidence="6">DegT/DnrJ/EryC1/StrS family aminotransferase</fullName>
    </submittedName>
</protein>
<dbReference type="Pfam" id="PF01041">
    <property type="entry name" value="DegT_DnrJ_EryC1"/>
    <property type="match status" value="1"/>
</dbReference>
<dbReference type="Proteomes" id="UP000326944">
    <property type="component" value="Chromosome"/>
</dbReference>
<keyword evidence="7" id="KW-1185">Reference proteome</keyword>
<organism evidence="6 7">
    <name type="scientific">Sulfurimonas lithotrophica</name>
    <dbReference type="NCBI Taxonomy" id="2590022"/>
    <lineage>
        <taxon>Bacteria</taxon>
        <taxon>Pseudomonadati</taxon>
        <taxon>Campylobacterota</taxon>
        <taxon>Epsilonproteobacteria</taxon>
        <taxon>Campylobacterales</taxon>
        <taxon>Sulfurimonadaceae</taxon>
        <taxon>Sulfurimonas</taxon>
    </lineage>
</organism>
<dbReference type="CDD" id="cd00616">
    <property type="entry name" value="AHBA_syn"/>
    <property type="match status" value="1"/>
</dbReference>
<dbReference type="KEGG" id="sulg:FJR48_00880"/>
<dbReference type="RefSeq" id="WP_152306298.1">
    <property type="nucleotide sequence ID" value="NZ_CP043617.1"/>
</dbReference>
<evidence type="ECO:0000256" key="5">
    <source>
        <dbReference type="RuleBase" id="RU004508"/>
    </source>
</evidence>
<dbReference type="GO" id="GO:0030170">
    <property type="term" value="F:pyridoxal phosphate binding"/>
    <property type="evidence" value="ECO:0007669"/>
    <property type="project" value="TreeGrafter"/>
</dbReference>